<keyword evidence="3" id="KW-0472">Membrane</keyword>
<keyword evidence="6" id="KW-1185">Reference proteome</keyword>
<evidence type="ECO:0000313" key="5">
    <source>
        <dbReference type="EMBL" id="MER2491593.1"/>
    </source>
</evidence>
<dbReference type="CDD" id="cd01949">
    <property type="entry name" value="GGDEF"/>
    <property type="match status" value="1"/>
</dbReference>
<dbReference type="PANTHER" id="PTHR45138:SF9">
    <property type="entry name" value="DIGUANYLATE CYCLASE DGCM-RELATED"/>
    <property type="match status" value="1"/>
</dbReference>
<dbReference type="NCBIfam" id="TIGR00254">
    <property type="entry name" value="GGDEF"/>
    <property type="match status" value="1"/>
</dbReference>
<dbReference type="InterPro" id="IPR048435">
    <property type="entry name" value="MASE6"/>
</dbReference>
<comment type="catalytic activity">
    <reaction evidence="2">
        <text>2 GTP = 3',3'-c-di-GMP + 2 diphosphate</text>
        <dbReference type="Rhea" id="RHEA:24898"/>
        <dbReference type="ChEBI" id="CHEBI:33019"/>
        <dbReference type="ChEBI" id="CHEBI:37565"/>
        <dbReference type="ChEBI" id="CHEBI:58805"/>
        <dbReference type="EC" id="2.7.7.65"/>
    </reaction>
</comment>
<dbReference type="SUPFAM" id="SSF55073">
    <property type="entry name" value="Nucleotide cyclase"/>
    <property type="match status" value="1"/>
</dbReference>
<name>A0ABV1RF88_9ALTE</name>
<dbReference type="InterPro" id="IPR050469">
    <property type="entry name" value="Diguanylate_Cyclase"/>
</dbReference>
<evidence type="ECO:0000256" key="3">
    <source>
        <dbReference type="SAM" id="Phobius"/>
    </source>
</evidence>
<evidence type="ECO:0000256" key="2">
    <source>
        <dbReference type="ARBA" id="ARBA00034247"/>
    </source>
</evidence>
<accession>A0ABV1RF88</accession>
<feature type="transmembrane region" description="Helical" evidence="3">
    <location>
        <begin position="117"/>
        <end position="135"/>
    </location>
</feature>
<reference evidence="5 6" key="1">
    <citation type="submission" date="2024-06" db="EMBL/GenBank/DDBJ databases">
        <authorList>
            <person name="Chen R.Y."/>
        </authorList>
    </citation>
    <scope>NUCLEOTIDE SEQUENCE [LARGE SCALE GENOMIC DNA]</scope>
    <source>
        <strain evidence="5 6">D2</strain>
    </source>
</reference>
<feature type="transmembrane region" description="Helical" evidence="3">
    <location>
        <begin position="40"/>
        <end position="58"/>
    </location>
</feature>
<sequence>MNQLAFTDQIRRKVLRTMSLAFFFIVSILASFNILFNGQYLFAALEVIFALFSLYIFITSKTSGCSPRVTFSYLLFIAALILIGAYFLPISDVLFMWGLFFPTIAYLLLGSRLGFRLTLSIFAALVMVVTAKLSASELFKTGPVLINLVTSYLAIWCVAHFFEQSRAKANDSLIKLAMTDVLTGVNNRLAFSNSLEKFYGQYLLMLDLDHFKAINDQHGHDAGDKALILVAQALNEKVAANRIFRIGGEEFCVWLPEASLVSAQIAADNLRQHIGDLNFCADNQNVEITFSGGVVKFEPSMSESNLLKQADELLYNAKVTGRNKICVAADPLPVAS</sequence>
<evidence type="ECO:0000259" key="4">
    <source>
        <dbReference type="PROSITE" id="PS50887"/>
    </source>
</evidence>
<dbReference type="Gene3D" id="3.30.70.270">
    <property type="match status" value="1"/>
</dbReference>
<keyword evidence="5" id="KW-0548">Nucleotidyltransferase</keyword>
<dbReference type="PROSITE" id="PS50887">
    <property type="entry name" value="GGDEF"/>
    <property type="match status" value="1"/>
</dbReference>
<dbReference type="InterPro" id="IPR000160">
    <property type="entry name" value="GGDEF_dom"/>
</dbReference>
<keyword evidence="3" id="KW-1133">Transmembrane helix</keyword>
<dbReference type="EC" id="2.7.7.65" evidence="1"/>
<dbReference type="Pfam" id="PF20966">
    <property type="entry name" value="MASE6"/>
    <property type="match status" value="1"/>
</dbReference>
<dbReference type="RefSeq" id="WP_221935070.1">
    <property type="nucleotide sequence ID" value="NZ_CP041660.1"/>
</dbReference>
<dbReference type="Proteomes" id="UP001467690">
    <property type="component" value="Unassembled WGS sequence"/>
</dbReference>
<keyword evidence="3" id="KW-0812">Transmembrane</keyword>
<protein>
    <recommendedName>
        <fullName evidence="1">diguanylate cyclase</fullName>
        <ecNumber evidence="1">2.7.7.65</ecNumber>
    </recommendedName>
</protein>
<keyword evidence="5" id="KW-0808">Transferase</keyword>
<evidence type="ECO:0000313" key="6">
    <source>
        <dbReference type="Proteomes" id="UP001467690"/>
    </source>
</evidence>
<feature type="transmembrane region" description="Helical" evidence="3">
    <location>
        <begin position="14"/>
        <end position="34"/>
    </location>
</feature>
<feature type="transmembrane region" description="Helical" evidence="3">
    <location>
        <begin position="70"/>
        <end position="88"/>
    </location>
</feature>
<proteinExistence type="predicted"/>
<dbReference type="InterPro" id="IPR029787">
    <property type="entry name" value="Nucleotide_cyclase"/>
</dbReference>
<gene>
    <name evidence="5" type="ORF">ABS311_06830</name>
</gene>
<feature type="transmembrane region" description="Helical" evidence="3">
    <location>
        <begin position="94"/>
        <end position="110"/>
    </location>
</feature>
<dbReference type="Pfam" id="PF00990">
    <property type="entry name" value="GGDEF"/>
    <property type="match status" value="1"/>
</dbReference>
<organism evidence="5 6">
    <name type="scientific">Catenovulum sediminis</name>
    <dbReference type="NCBI Taxonomy" id="1740262"/>
    <lineage>
        <taxon>Bacteria</taxon>
        <taxon>Pseudomonadati</taxon>
        <taxon>Pseudomonadota</taxon>
        <taxon>Gammaproteobacteria</taxon>
        <taxon>Alteromonadales</taxon>
        <taxon>Alteromonadaceae</taxon>
        <taxon>Catenovulum</taxon>
    </lineage>
</organism>
<dbReference type="GO" id="GO:0052621">
    <property type="term" value="F:diguanylate cyclase activity"/>
    <property type="evidence" value="ECO:0007669"/>
    <property type="project" value="UniProtKB-EC"/>
</dbReference>
<dbReference type="PANTHER" id="PTHR45138">
    <property type="entry name" value="REGULATORY COMPONENTS OF SENSORY TRANSDUCTION SYSTEM"/>
    <property type="match status" value="1"/>
</dbReference>
<feature type="transmembrane region" description="Helical" evidence="3">
    <location>
        <begin position="141"/>
        <end position="162"/>
    </location>
</feature>
<dbReference type="SMART" id="SM00267">
    <property type="entry name" value="GGDEF"/>
    <property type="match status" value="1"/>
</dbReference>
<feature type="domain" description="GGDEF" evidence="4">
    <location>
        <begin position="199"/>
        <end position="330"/>
    </location>
</feature>
<comment type="caution">
    <text evidence="5">The sequence shown here is derived from an EMBL/GenBank/DDBJ whole genome shotgun (WGS) entry which is preliminary data.</text>
</comment>
<dbReference type="InterPro" id="IPR043128">
    <property type="entry name" value="Rev_trsase/Diguanyl_cyclase"/>
</dbReference>
<evidence type="ECO:0000256" key="1">
    <source>
        <dbReference type="ARBA" id="ARBA00012528"/>
    </source>
</evidence>
<dbReference type="EMBL" id="JBELOE010000136">
    <property type="protein sequence ID" value="MER2491593.1"/>
    <property type="molecule type" value="Genomic_DNA"/>
</dbReference>